<comment type="caution">
    <text evidence="1">The sequence shown here is derived from an EMBL/GenBank/DDBJ whole genome shotgun (WGS) entry which is preliminary data.</text>
</comment>
<keyword evidence="2" id="KW-1185">Reference proteome</keyword>
<protein>
    <submittedName>
        <fullName evidence="1">Uncharacterized protein</fullName>
    </submittedName>
</protein>
<dbReference type="InterPro" id="IPR038538">
    <property type="entry name" value="MTERF_sf"/>
</dbReference>
<evidence type="ECO:0000313" key="1">
    <source>
        <dbReference type="EMBL" id="GFR42320.1"/>
    </source>
</evidence>
<dbReference type="AlphaFoldDB" id="A0AAD3HJ65"/>
<organism evidence="1 2">
    <name type="scientific">Astrephomene gubernaculifera</name>
    <dbReference type="NCBI Taxonomy" id="47775"/>
    <lineage>
        <taxon>Eukaryota</taxon>
        <taxon>Viridiplantae</taxon>
        <taxon>Chlorophyta</taxon>
        <taxon>core chlorophytes</taxon>
        <taxon>Chlorophyceae</taxon>
        <taxon>CS clade</taxon>
        <taxon>Chlamydomonadales</taxon>
        <taxon>Astrephomenaceae</taxon>
        <taxon>Astrephomene</taxon>
    </lineage>
</organism>
<name>A0AAD3HJ65_9CHLO</name>
<sequence length="210" mass="23185">MSLTLRKQQYTSGRHSQCDRQICKPNLRLVLPYRPAPAPKGPCVRTAAAPNTPSSGGSALDIRQLSDIITSQALESEEKQHSLAELAGALGESVGSVKLMVFRQKALLGLGAEEVRQRVQQVAEVVEVPYEKARQMCVIQPSLLTDTQRQAEALRQGLRIICHDLRAEKEEIVELLISNPSLLHGRQMRLSAADMAHLALLREPRGRIVD</sequence>
<reference evidence="1 2" key="1">
    <citation type="journal article" date="2021" name="Sci. Rep.">
        <title>Genome sequencing of the multicellular alga Astrephomene provides insights into convergent evolution of germ-soma differentiation.</title>
        <authorList>
            <person name="Yamashita S."/>
            <person name="Yamamoto K."/>
            <person name="Matsuzaki R."/>
            <person name="Suzuki S."/>
            <person name="Yamaguchi H."/>
            <person name="Hirooka S."/>
            <person name="Minakuchi Y."/>
            <person name="Miyagishima S."/>
            <person name="Kawachi M."/>
            <person name="Toyoda A."/>
            <person name="Nozaki H."/>
        </authorList>
    </citation>
    <scope>NUCLEOTIDE SEQUENCE [LARGE SCALE GENOMIC DNA]</scope>
    <source>
        <strain evidence="1 2">NIES-4017</strain>
    </source>
</reference>
<proteinExistence type="predicted"/>
<evidence type="ECO:0000313" key="2">
    <source>
        <dbReference type="Proteomes" id="UP001054857"/>
    </source>
</evidence>
<accession>A0AAD3HJ65</accession>
<dbReference type="EMBL" id="BMAR01000003">
    <property type="protein sequence ID" value="GFR42320.1"/>
    <property type="molecule type" value="Genomic_DNA"/>
</dbReference>
<dbReference type="Gene3D" id="1.25.70.10">
    <property type="entry name" value="Transcription termination factor 3, mitochondrial"/>
    <property type="match status" value="1"/>
</dbReference>
<dbReference type="Proteomes" id="UP001054857">
    <property type="component" value="Unassembled WGS sequence"/>
</dbReference>
<gene>
    <name evidence="1" type="ORF">Agub_g3227</name>
</gene>